<protein>
    <recommendedName>
        <fullName evidence="8">Ribonuclease R</fullName>
        <shortName evidence="8">RNase R</shortName>
        <ecNumber evidence="8">3.1.13.1</ecNumber>
    </recommendedName>
</protein>
<dbReference type="SUPFAM" id="SSF50249">
    <property type="entry name" value="Nucleic acid-binding proteins"/>
    <property type="match status" value="4"/>
</dbReference>
<evidence type="ECO:0000256" key="4">
    <source>
        <dbReference type="ARBA" id="ARBA00022722"/>
    </source>
</evidence>
<dbReference type="AlphaFoldDB" id="A0A9X4IEQ1"/>
<feature type="compositionally biased region" description="Basic and acidic residues" evidence="9">
    <location>
        <begin position="807"/>
        <end position="817"/>
    </location>
</feature>
<dbReference type="PROSITE" id="PS50126">
    <property type="entry name" value="S1"/>
    <property type="match status" value="1"/>
</dbReference>
<dbReference type="HAMAP" id="MF_01895">
    <property type="entry name" value="RNase_R"/>
    <property type="match status" value="1"/>
</dbReference>
<comment type="subcellular location">
    <subcellularLocation>
        <location evidence="2 8">Cytoplasm</location>
    </subcellularLocation>
</comment>
<dbReference type="Proteomes" id="UP001149607">
    <property type="component" value="Chromosome"/>
</dbReference>
<comment type="similarity">
    <text evidence="8">Belongs to the RNR ribonuclease family. RNase R subfamily.</text>
</comment>
<evidence type="ECO:0000256" key="1">
    <source>
        <dbReference type="ARBA" id="ARBA00001849"/>
    </source>
</evidence>
<sequence length="832" mass="92878">MSIIKMQKKSKSLSLREKDPFLARERTRYETPLPSREWIIELLEREGVPVAVSDLAEKLSIGSGEYEFFERRLKAMARDGQILINRRGAVCAADKLELVKCRVEAHKDGFGFAVPVNKQPKQGDFVLYERQMRGLMHGDIVTVRPAGTDRRGRREGQVLDVIERAQTDVVGRFYVERGVAILLPEDKRLTQAVLLEPESVAAFKPKSGQVVSAQIESYPQGHQPAVAKLTDVLGDYADSGMEIEIAVRKHRLPHEFSPPAQKAAAKIPDKVRAADRKGREDLRGLPLVTIDGETARDFDDAVYAEKVGRNFRLVVAIADVSHYVRPGGPLDADAYERATSVYFPRRVIPMLPENLSNGICSLNPDVERLCMVCDMTVTYAGNIKEYRFYPAVMRSHARLTYNQVWQWLSEGGDYPHKTQLETLYRLYQVLQKKRTQRGAMAFESTETQMLFDDQGKIERIVPVVRNDAHKLIEECMLAANVCAADFLLKHKHPALFRNHMGPNEEKLATLRQQLGLLGLSLGGGDKPAPKDYALLAEQVAGRSDCALIQTMLLRSMQQAVYEKDNQGHFGLAYGHYAHFTSPIRRYPDLMVHRAIKAVLNGTVYEPQHGWAESGVHASSAERRADEASRDVENWLKTYYMQDKVGEIFEGTVSGMANFGLFVTLDNIHIEGLVHISGLGEDYFNYRPDTLTIEGERSGVRFAMGDKVVVQVARADLDTSKIDLALVTGGQKGRKNRQAANRGSPGGRRKPAAESAVRQEKTAAAETLPPVQLPAAVQTAKTKGRQKAKDSRKSLKMVNGKIMLVAKDGGKNESDKPAKAKKNKGKKARKRKK</sequence>
<dbReference type="InterPro" id="IPR011129">
    <property type="entry name" value="CSD"/>
</dbReference>
<comment type="catalytic activity">
    <reaction evidence="1 8">
        <text>Exonucleolytic cleavage in the 3'- to 5'-direction to yield nucleoside 5'-phosphates.</text>
        <dbReference type="EC" id="3.1.13.1"/>
    </reaction>
</comment>
<dbReference type="CDD" id="cd04471">
    <property type="entry name" value="S1_RNase_R"/>
    <property type="match status" value="1"/>
</dbReference>
<dbReference type="GO" id="GO:0003723">
    <property type="term" value="F:RNA binding"/>
    <property type="evidence" value="ECO:0007669"/>
    <property type="project" value="UniProtKB-UniRule"/>
</dbReference>
<dbReference type="EMBL" id="JAPQFL010000005">
    <property type="protein sequence ID" value="MDD9328333.1"/>
    <property type="molecule type" value="Genomic_DNA"/>
</dbReference>
<dbReference type="PANTHER" id="PTHR23355">
    <property type="entry name" value="RIBONUCLEASE"/>
    <property type="match status" value="1"/>
</dbReference>
<dbReference type="InterPro" id="IPR004476">
    <property type="entry name" value="RNase_II/RNase_R"/>
</dbReference>
<feature type="region of interest" description="Disordered" evidence="9">
    <location>
        <begin position="727"/>
        <end position="832"/>
    </location>
</feature>
<dbReference type="Pfam" id="PF08206">
    <property type="entry name" value="OB_RNB"/>
    <property type="match status" value="1"/>
</dbReference>
<evidence type="ECO:0000313" key="13">
    <source>
        <dbReference type="Proteomes" id="UP001149607"/>
    </source>
</evidence>
<keyword evidence="5 8" id="KW-0378">Hydrolase</keyword>
<dbReference type="InterPro" id="IPR013223">
    <property type="entry name" value="RNase_B_OB_dom"/>
</dbReference>
<dbReference type="PROSITE" id="PS01175">
    <property type="entry name" value="RIBONUCLEASE_II"/>
    <property type="match status" value="1"/>
</dbReference>
<dbReference type="GO" id="GO:0006402">
    <property type="term" value="P:mRNA catabolic process"/>
    <property type="evidence" value="ECO:0007669"/>
    <property type="project" value="TreeGrafter"/>
</dbReference>
<dbReference type="Pfam" id="PF00575">
    <property type="entry name" value="S1"/>
    <property type="match status" value="1"/>
</dbReference>
<dbReference type="GO" id="GO:0008859">
    <property type="term" value="F:exoribonuclease II activity"/>
    <property type="evidence" value="ECO:0007669"/>
    <property type="project" value="UniProtKB-UniRule"/>
</dbReference>
<gene>
    <name evidence="8 11" type="primary">rnr</name>
    <name evidence="11" type="ORF">ORY91_001754</name>
    <name evidence="12" type="ORF">V9W64_10065</name>
</gene>
<dbReference type="EC" id="3.1.13.1" evidence="8"/>
<dbReference type="InterPro" id="IPR050180">
    <property type="entry name" value="RNR_Ribonuclease"/>
</dbReference>
<dbReference type="InterPro" id="IPR001900">
    <property type="entry name" value="RNase_II/R"/>
</dbReference>
<dbReference type="InterPro" id="IPR022966">
    <property type="entry name" value="RNase_II/R_CS"/>
</dbReference>
<keyword evidence="13" id="KW-1185">Reference proteome</keyword>
<evidence type="ECO:0000313" key="12">
    <source>
        <dbReference type="EMBL" id="WWY03012.1"/>
    </source>
</evidence>
<dbReference type="Pfam" id="PF17876">
    <property type="entry name" value="CSD2"/>
    <property type="match status" value="1"/>
</dbReference>
<feature type="domain" description="S1 motif" evidence="10">
    <location>
        <begin position="645"/>
        <end position="726"/>
    </location>
</feature>
<dbReference type="RefSeq" id="WP_274585426.1">
    <property type="nucleotide sequence ID" value="NZ_CP146598.1"/>
</dbReference>
<evidence type="ECO:0000256" key="3">
    <source>
        <dbReference type="ARBA" id="ARBA00022490"/>
    </source>
</evidence>
<dbReference type="NCBIfam" id="TIGR00358">
    <property type="entry name" value="3_prime_RNase"/>
    <property type="match status" value="1"/>
</dbReference>
<dbReference type="EMBL" id="CP146598">
    <property type="protein sequence ID" value="WWY03012.1"/>
    <property type="molecule type" value="Genomic_DNA"/>
</dbReference>
<evidence type="ECO:0000259" key="10">
    <source>
        <dbReference type="PROSITE" id="PS50126"/>
    </source>
</evidence>
<dbReference type="SMART" id="SM00955">
    <property type="entry name" value="RNB"/>
    <property type="match status" value="1"/>
</dbReference>
<dbReference type="PANTHER" id="PTHR23355:SF9">
    <property type="entry name" value="DIS3-LIKE EXONUCLEASE 2"/>
    <property type="match status" value="1"/>
</dbReference>
<dbReference type="SMART" id="SM00357">
    <property type="entry name" value="CSP"/>
    <property type="match status" value="1"/>
</dbReference>
<name>A0A9X4IEQ1_9NEIS</name>
<dbReference type="InterPro" id="IPR040476">
    <property type="entry name" value="CSD2"/>
</dbReference>
<dbReference type="InterPro" id="IPR011805">
    <property type="entry name" value="RNase_R"/>
</dbReference>
<dbReference type="NCBIfam" id="TIGR02063">
    <property type="entry name" value="RNase_R"/>
    <property type="match status" value="1"/>
</dbReference>
<dbReference type="InterPro" id="IPR003029">
    <property type="entry name" value="S1_domain"/>
</dbReference>
<dbReference type="InterPro" id="IPR012340">
    <property type="entry name" value="NA-bd_OB-fold"/>
</dbReference>
<keyword evidence="7 8" id="KW-0694">RNA-binding</keyword>
<evidence type="ECO:0000256" key="7">
    <source>
        <dbReference type="ARBA" id="ARBA00022884"/>
    </source>
</evidence>
<organism evidence="11">
    <name type="scientific">Neisseria leonii</name>
    <dbReference type="NCBI Taxonomy" id="2995413"/>
    <lineage>
        <taxon>Bacteria</taxon>
        <taxon>Pseudomonadati</taxon>
        <taxon>Pseudomonadota</taxon>
        <taxon>Betaproteobacteria</taxon>
        <taxon>Neisseriales</taxon>
        <taxon>Neisseriaceae</taxon>
        <taxon>Neisseria</taxon>
    </lineage>
</organism>
<proteinExistence type="inferred from homology"/>
<reference evidence="11" key="1">
    <citation type="submission" date="2022-10" db="EMBL/GenBank/DDBJ databases">
        <authorList>
            <person name="Boutroux M."/>
        </authorList>
    </citation>
    <scope>NUCLEOTIDE SEQUENCE</scope>
    <source>
        <strain evidence="11">51.81</strain>
    </source>
</reference>
<dbReference type="GO" id="GO:0005829">
    <property type="term" value="C:cytosol"/>
    <property type="evidence" value="ECO:0007669"/>
    <property type="project" value="TreeGrafter"/>
</dbReference>
<evidence type="ECO:0000256" key="6">
    <source>
        <dbReference type="ARBA" id="ARBA00022839"/>
    </source>
</evidence>
<comment type="function">
    <text evidence="8">3'-5' exoribonuclease that releases 5'-nucleoside monophosphates and is involved in maturation of structured RNAs.</text>
</comment>
<accession>A0A9X4IEQ1</accession>
<keyword evidence="3 8" id="KW-0963">Cytoplasm</keyword>
<keyword evidence="4 8" id="KW-0540">Nuclease</keyword>
<evidence type="ECO:0000256" key="9">
    <source>
        <dbReference type="SAM" id="MobiDB-lite"/>
    </source>
</evidence>
<evidence type="ECO:0000256" key="2">
    <source>
        <dbReference type="ARBA" id="ARBA00004496"/>
    </source>
</evidence>
<keyword evidence="6 8" id="KW-0269">Exonuclease</keyword>
<dbReference type="SMART" id="SM00316">
    <property type="entry name" value="S1"/>
    <property type="match status" value="1"/>
</dbReference>
<dbReference type="Gene3D" id="2.40.50.140">
    <property type="entry name" value="Nucleic acid-binding proteins"/>
    <property type="match status" value="2"/>
</dbReference>
<evidence type="ECO:0000256" key="5">
    <source>
        <dbReference type="ARBA" id="ARBA00022801"/>
    </source>
</evidence>
<feature type="compositionally biased region" description="Basic residues" evidence="9">
    <location>
        <begin position="818"/>
        <end position="832"/>
    </location>
</feature>
<dbReference type="Pfam" id="PF00773">
    <property type="entry name" value="RNB"/>
    <property type="match status" value="1"/>
</dbReference>
<evidence type="ECO:0000256" key="8">
    <source>
        <dbReference type="HAMAP-Rule" id="MF_01895"/>
    </source>
</evidence>
<reference evidence="12" key="2">
    <citation type="submission" date="2024-02" db="EMBL/GenBank/DDBJ databases">
        <title>Neisseria leonii sp. nov.</title>
        <authorList>
            <person name="Boutroux M."/>
            <person name="Favre-Rochex S."/>
            <person name="Gorgette O."/>
            <person name="Touak G."/>
            <person name="Muhle E."/>
            <person name="Chesneau O."/>
            <person name="Clermont D."/>
            <person name="Rahi P."/>
        </authorList>
    </citation>
    <scope>NUCLEOTIDE SEQUENCE</scope>
    <source>
        <strain evidence="12">51.81</strain>
    </source>
</reference>
<evidence type="ECO:0000313" key="11">
    <source>
        <dbReference type="EMBL" id="MDD9328333.1"/>
    </source>
</evidence>